<feature type="repeat" description="Pumilio" evidence="4">
    <location>
        <begin position="655"/>
        <end position="691"/>
    </location>
</feature>
<evidence type="ECO:0000256" key="5">
    <source>
        <dbReference type="SAM" id="MobiDB-lite"/>
    </source>
</evidence>
<comment type="caution">
    <text evidence="7">The sequence shown here is derived from an EMBL/GenBank/DDBJ whole genome shotgun (WGS) entry which is preliminary data.</text>
</comment>
<name>A0A9D4U436_ADICA</name>
<evidence type="ECO:0000256" key="2">
    <source>
        <dbReference type="ARBA" id="ARBA00022845"/>
    </source>
</evidence>
<dbReference type="InterPro" id="IPR011989">
    <property type="entry name" value="ARM-like"/>
</dbReference>
<feature type="repeat" description="Pumilio" evidence="4">
    <location>
        <begin position="693"/>
        <end position="728"/>
    </location>
</feature>
<keyword evidence="1" id="KW-0677">Repeat</keyword>
<dbReference type="AlphaFoldDB" id="A0A9D4U436"/>
<feature type="repeat" description="Pumilio" evidence="4">
    <location>
        <begin position="729"/>
        <end position="764"/>
    </location>
</feature>
<feature type="domain" description="PUM-HD" evidence="6">
    <location>
        <begin position="554"/>
        <end position="900"/>
    </location>
</feature>
<dbReference type="Pfam" id="PF22493">
    <property type="entry name" value="PUF_NOP9"/>
    <property type="match status" value="1"/>
</dbReference>
<evidence type="ECO:0000256" key="3">
    <source>
        <dbReference type="ARBA" id="ARBA00058490"/>
    </source>
</evidence>
<dbReference type="PANTHER" id="PTHR12537:SF13">
    <property type="entry name" value="PUMILIO HOMOLOGY DOMAIN FAMILY MEMBER 4"/>
    <property type="match status" value="1"/>
</dbReference>
<feature type="repeat" description="Pumilio" evidence="4">
    <location>
        <begin position="837"/>
        <end position="874"/>
    </location>
</feature>
<dbReference type="InterPro" id="IPR033133">
    <property type="entry name" value="PUM-HD"/>
</dbReference>
<sequence length="901" mass="99846">MKQEDEEFEKLLGEIPHVTNGASHGVVDGQNDGHLHSQPYPGVMASIITGEDCSQITALGEEMKRCLPTVDEEEEEPLASLGFAESHPQALPGDASLITAFKKATLETQPTTRNLLKSHDTMKSTQNVCENVLRAESMKISAGLKHNLEFTQGSSLSTDLSMGSMAPRMPNNMKVLPKKLGSSTPCANGHSFSGPYRPEVYANCSSSNSRIAYSNGGMMFAYTAGIASAPVRTLKNNMEYTRGHVNTSFLGDGSSAQHGVVSFPHCNGISSYVHENNSSVYYGSASMDQATGLNVDLHNTHVVDRLQVPPSSFYNLQLYSQQTEAHTNYLQHQQDVHQDPSILSYCHAPKAKACKMQLNWQRKEEERQRMQLLFDSHPQGLSCAQHYQGPPLHSHACTVPSFYTAADKPCRPLHIGQIDDMADWKLQPCHRDPGRHNLQGFMPQMDDDCAYSEQGFGSRGDTCPSVHANTRNSVKSRPFKAGATSHCGNMTPLVPPEKSAFCPIRILSRESPRAASPVVTLPCVDKSIESVSHRRTSVDVLTSDTRLMIEKQHYRGPLLGNLESNWPKGQLSSQGKYSSLDEVEGLIYSVAKDQHGCRFLQKQFDEGGPKEVEKIFVEIIDHILELMIDPFGNYLVQKLLEVCNDDQRLRILNTTTANGELINVSLNMHGTRAVQKLIETLTTSEQVSMVTASLRPGVVTLIKDLNGNHVVQRCLQHLSSEDSQFIFEVVTSHCVEIATHRHGCCVLQRCIDFSKGTPQQELIAEIAANALLLSQDPFGNYVVQYVLDLGMPWVVVKVIEQLGGHVAHLSMQKFSSNVVEKCLKFADEEQKTKLIRELMEDSHLLELLQDPYANYVVQSALMVSKGNLHATLVDAICPHMPFLRSSPYGKRILSRRNLKKC</sequence>
<feature type="repeat" description="Pumilio" evidence="4">
    <location>
        <begin position="765"/>
        <end position="800"/>
    </location>
</feature>
<dbReference type="FunFam" id="1.25.10.10:FF:000237">
    <property type="entry name" value="Pumilio homolog 9"/>
    <property type="match status" value="1"/>
</dbReference>
<proteinExistence type="predicted"/>
<evidence type="ECO:0000259" key="6">
    <source>
        <dbReference type="PROSITE" id="PS50303"/>
    </source>
</evidence>
<dbReference type="InterPro" id="IPR016024">
    <property type="entry name" value="ARM-type_fold"/>
</dbReference>
<gene>
    <name evidence="7" type="ORF">GOP47_0023500</name>
</gene>
<keyword evidence="2" id="KW-0810">Translation regulation</keyword>
<dbReference type="InterPro" id="IPR033712">
    <property type="entry name" value="Pumilio_RNA-bd"/>
</dbReference>
<evidence type="ECO:0000256" key="1">
    <source>
        <dbReference type="ARBA" id="ARBA00022737"/>
    </source>
</evidence>
<dbReference type="Gene3D" id="1.25.10.10">
    <property type="entry name" value="Leucine-rich Repeat Variant"/>
    <property type="match status" value="1"/>
</dbReference>
<feature type="region of interest" description="Disordered" evidence="5">
    <location>
        <begin position="16"/>
        <end position="38"/>
    </location>
</feature>
<dbReference type="OrthoDB" id="668540at2759"/>
<protein>
    <recommendedName>
        <fullName evidence="6">PUM-HD domain-containing protein</fullName>
    </recommendedName>
</protein>
<feature type="repeat" description="Pumilio" evidence="4">
    <location>
        <begin position="618"/>
        <end position="653"/>
    </location>
</feature>
<feature type="repeat" description="Pumilio" evidence="4">
    <location>
        <begin position="582"/>
        <end position="617"/>
    </location>
</feature>
<dbReference type="PANTHER" id="PTHR12537">
    <property type="entry name" value="RNA BINDING PROTEIN PUMILIO-RELATED"/>
    <property type="match status" value="1"/>
</dbReference>
<dbReference type="SMART" id="SM00025">
    <property type="entry name" value="Pumilio"/>
    <property type="match status" value="8"/>
</dbReference>
<dbReference type="PROSITE" id="PS50303">
    <property type="entry name" value="PUM_HD"/>
    <property type="match status" value="1"/>
</dbReference>
<evidence type="ECO:0000313" key="7">
    <source>
        <dbReference type="EMBL" id="KAI5060995.1"/>
    </source>
</evidence>
<dbReference type="CDD" id="cd07920">
    <property type="entry name" value="Pumilio"/>
    <property type="match status" value="1"/>
</dbReference>
<comment type="function">
    <text evidence="3">Sequence-specific RNA-binding protein that regulates translation and mRNA stability by binding the 3'-UTR of target mRNAs.</text>
</comment>
<feature type="repeat" description="Pumilio" evidence="4">
    <location>
        <begin position="801"/>
        <end position="836"/>
    </location>
</feature>
<evidence type="ECO:0000256" key="4">
    <source>
        <dbReference type="PROSITE-ProRule" id="PRU00317"/>
    </source>
</evidence>
<organism evidence="7 8">
    <name type="scientific">Adiantum capillus-veneris</name>
    <name type="common">Maidenhair fern</name>
    <dbReference type="NCBI Taxonomy" id="13818"/>
    <lineage>
        <taxon>Eukaryota</taxon>
        <taxon>Viridiplantae</taxon>
        <taxon>Streptophyta</taxon>
        <taxon>Embryophyta</taxon>
        <taxon>Tracheophyta</taxon>
        <taxon>Polypodiopsida</taxon>
        <taxon>Polypodiidae</taxon>
        <taxon>Polypodiales</taxon>
        <taxon>Pteridineae</taxon>
        <taxon>Pteridaceae</taxon>
        <taxon>Vittarioideae</taxon>
        <taxon>Adiantum</taxon>
    </lineage>
</organism>
<dbReference type="GO" id="GO:0005737">
    <property type="term" value="C:cytoplasm"/>
    <property type="evidence" value="ECO:0007669"/>
    <property type="project" value="TreeGrafter"/>
</dbReference>
<accession>A0A9D4U436</accession>
<keyword evidence="8" id="KW-1185">Reference proteome</keyword>
<evidence type="ECO:0000313" key="8">
    <source>
        <dbReference type="Proteomes" id="UP000886520"/>
    </source>
</evidence>
<dbReference type="PROSITE" id="PS50302">
    <property type="entry name" value="PUM"/>
    <property type="match status" value="8"/>
</dbReference>
<dbReference type="GO" id="GO:0006417">
    <property type="term" value="P:regulation of translation"/>
    <property type="evidence" value="ECO:0007669"/>
    <property type="project" value="UniProtKB-KW"/>
</dbReference>
<reference evidence="7" key="1">
    <citation type="submission" date="2021-01" db="EMBL/GenBank/DDBJ databases">
        <title>Adiantum capillus-veneris genome.</title>
        <authorList>
            <person name="Fang Y."/>
            <person name="Liao Q."/>
        </authorList>
    </citation>
    <scope>NUCLEOTIDE SEQUENCE</scope>
    <source>
        <strain evidence="7">H3</strain>
        <tissue evidence="7">Leaf</tissue>
    </source>
</reference>
<dbReference type="InterPro" id="IPR001313">
    <property type="entry name" value="Pumilio_RNA-bd_rpt"/>
</dbReference>
<dbReference type="Proteomes" id="UP000886520">
    <property type="component" value="Chromosome 23"/>
</dbReference>
<dbReference type="SUPFAM" id="SSF48371">
    <property type="entry name" value="ARM repeat"/>
    <property type="match status" value="1"/>
</dbReference>
<dbReference type="GO" id="GO:0003729">
    <property type="term" value="F:mRNA binding"/>
    <property type="evidence" value="ECO:0007669"/>
    <property type="project" value="TreeGrafter"/>
</dbReference>
<dbReference type="EMBL" id="JABFUD020000023">
    <property type="protein sequence ID" value="KAI5060995.1"/>
    <property type="molecule type" value="Genomic_DNA"/>
</dbReference>